<reference evidence="1" key="1">
    <citation type="submission" date="2019-11" db="EMBL/GenBank/DDBJ databases">
        <title>Nori genome reveals adaptations in red seaweeds to the harsh intertidal environment.</title>
        <authorList>
            <person name="Wang D."/>
            <person name="Mao Y."/>
        </authorList>
    </citation>
    <scope>NUCLEOTIDE SEQUENCE</scope>
    <source>
        <tissue evidence="1">Gametophyte</tissue>
    </source>
</reference>
<keyword evidence="2" id="KW-1185">Reference proteome</keyword>
<accession>A0ACC3CDM3</accession>
<proteinExistence type="predicted"/>
<comment type="caution">
    <text evidence="1">The sequence shown here is derived from an EMBL/GenBank/DDBJ whole genome shotgun (WGS) entry which is preliminary data.</text>
</comment>
<dbReference type="Proteomes" id="UP000798662">
    <property type="component" value="Chromosome 3"/>
</dbReference>
<evidence type="ECO:0000313" key="2">
    <source>
        <dbReference type="Proteomes" id="UP000798662"/>
    </source>
</evidence>
<dbReference type="EMBL" id="CM020620">
    <property type="protein sequence ID" value="KAK1868274.1"/>
    <property type="molecule type" value="Genomic_DNA"/>
</dbReference>
<name>A0ACC3CDM3_PYRYE</name>
<organism evidence="1 2">
    <name type="scientific">Pyropia yezoensis</name>
    <name type="common">Susabi-nori</name>
    <name type="synonym">Porphyra yezoensis</name>
    <dbReference type="NCBI Taxonomy" id="2788"/>
    <lineage>
        <taxon>Eukaryota</taxon>
        <taxon>Rhodophyta</taxon>
        <taxon>Bangiophyceae</taxon>
        <taxon>Bangiales</taxon>
        <taxon>Bangiaceae</taxon>
        <taxon>Pyropia</taxon>
    </lineage>
</organism>
<sequence length="314" mass="30952">MSSTGEGAPLPPPSGSPAAAIAADDDLTAAVDAINLDAPHVGGSATPTTGSDVDDSDDEGLAAASAGGPPVEPIDPTVTAADARAAKAAGNTAYAAGDHTAAVAAYTTALSAAPGVVPPAERAVFWANRAAARLALHAAATAGVPRPPRPGLFAGSTAAAPDGGGGRNVAAATAAVEAWEAHAVAAESDCTAALREEAGYAKALARRAAARRLLQRWGGVAADLRALAALRRDGGAPGWGEPGGVGRQSPAELDAEAARLDVRAAADAERQQGEAMAALKDMGNAFLKPFGIDLNAFKAEKDPSTGSYNIKFGG</sequence>
<gene>
    <name evidence="1" type="ORF">I4F81_010767</name>
</gene>
<protein>
    <submittedName>
        <fullName evidence="1">Uncharacterized protein</fullName>
    </submittedName>
</protein>
<evidence type="ECO:0000313" key="1">
    <source>
        <dbReference type="EMBL" id="KAK1868274.1"/>
    </source>
</evidence>